<dbReference type="EMBL" id="AAOG01000002">
    <property type="protein sequence ID" value="EAR12646.1"/>
    <property type="molecule type" value="Genomic_DNA"/>
</dbReference>
<dbReference type="Pfam" id="PF14352">
    <property type="entry name" value="DUF4402"/>
    <property type="match status" value="1"/>
</dbReference>
<comment type="caution">
    <text evidence="2">The sequence shown here is derived from an EMBL/GenBank/DDBJ whole genome shotgun (WGS) entry which is preliminary data.</text>
</comment>
<keyword evidence="1" id="KW-0732">Signal</keyword>
<name>A4BZQ3_9FLAO</name>
<accession>A4BZQ3</accession>
<proteinExistence type="predicted"/>
<organism evidence="2 3">
    <name type="scientific">Polaribacter irgensii 23-P</name>
    <dbReference type="NCBI Taxonomy" id="313594"/>
    <lineage>
        <taxon>Bacteria</taxon>
        <taxon>Pseudomonadati</taxon>
        <taxon>Bacteroidota</taxon>
        <taxon>Flavobacteriia</taxon>
        <taxon>Flavobacteriales</taxon>
        <taxon>Flavobacteriaceae</taxon>
    </lineage>
</organism>
<evidence type="ECO:0000256" key="1">
    <source>
        <dbReference type="SAM" id="SignalP"/>
    </source>
</evidence>
<evidence type="ECO:0000313" key="3">
    <source>
        <dbReference type="Proteomes" id="UP000003053"/>
    </source>
</evidence>
<feature type="chain" id="PRO_5002666958" description="DUF4402 domain-containing protein" evidence="1">
    <location>
        <begin position="22"/>
        <end position="182"/>
    </location>
</feature>
<feature type="signal peptide" evidence="1">
    <location>
        <begin position="1"/>
        <end position="21"/>
    </location>
</feature>
<dbReference type="HOGENOM" id="CLU_1480739_0_0_10"/>
<sequence>MKKINFFAILMIAIIAPNTFSQNSATTNASAELLIAMKLTQTSALNFGANILTDATGGTVVLPADNITRSYSGGVAASASTPAASNASYTVSGNVGETYAILLPTSIVVTHSTGATGAGVRTMNITEMTARFNGAAQNTINNSSTLDANGNDSFKVGGKLTIAAGQLGGTYNGTFPISVDYN</sequence>
<dbReference type="AlphaFoldDB" id="A4BZQ3"/>
<evidence type="ECO:0008006" key="4">
    <source>
        <dbReference type="Google" id="ProtNLM"/>
    </source>
</evidence>
<reference evidence="2 3" key="1">
    <citation type="submission" date="2006-02" db="EMBL/GenBank/DDBJ databases">
        <authorList>
            <person name="Murray A."/>
            <person name="Staley J."/>
            <person name="Ferriera S."/>
            <person name="Johnson J."/>
            <person name="Kravitz S."/>
            <person name="Halpern A."/>
            <person name="Remington K."/>
            <person name="Beeson K."/>
            <person name="Tran B."/>
            <person name="Rogers Y.-H."/>
            <person name="Friedman R."/>
            <person name="Venter J.C."/>
        </authorList>
    </citation>
    <scope>NUCLEOTIDE SEQUENCE [LARGE SCALE GENOMIC DNA]</scope>
    <source>
        <strain evidence="2 3">23-P</strain>
    </source>
</reference>
<gene>
    <name evidence="2" type="ORF">PI23P_08470</name>
</gene>
<dbReference type="InterPro" id="IPR025514">
    <property type="entry name" value="DUF4402"/>
</dbReference>
<dbReference type="RefSeq" id="WP_004570314.1">
    <property type="nucleotide sequence ID" value="NZ_CH724148.1"/>
</dbReference>
<keyword evidence="3" id="KW-1185">Reference proteome</keyword>
<protein>
    <recommendedName>
        <fullName evidence="4">DUF4402 domain-containing protein</fullName>
    </recommendedName>
</protein>
<dbReference type="Proteomes" id="UP000003053">
    <property type="component" value="Unassembled WGS sequence"/>
</dbReference>
<evidence type="ECO:0000313" key="2">
    <source>
        <dbReference type="EMBL" id="EAR12646.1"/>
    </source>
</evidence>
<dbReference type="STRING" id="313594.PI23P_08470"/>
<dbReference type="eggNOG" id="ENOG5032Y2E">
    <property type="taxonomic scope" value="Bacteria"/>
</dbReference>